<dbReference type="RefSeq" id="WP_089527009.1">
    <property type="nucleotide sequence ID" value="NZ_NMUQ01000007.1"/>
</dbReference>
<dbReference type="EMBL" id="NMUQ01000007">
    <property type="protein sequence ID" value="OXM12978.1"/>
    <property type="molecule type" value="Genomic_DNA"/>
</dbReference>
<dbReference type="OrthoDB" id="2685384at2"/>
<dbReference type="AlphaFoldDB" id="A0A229NSV1"/>
<accession>A0A229NSV1</accession>
<organism evidence="2 3">
    <name type="scientific">Paenibacillus herberti</name>
    <dbReference type="NCBI Taxonomy" id="1619309"/>
    <lineage>
        <taxon>Bacteria</taxon>
        <taxon>Bacillati</taxon>
        <taxon>Bacillota</taxon>
        <taxon>Bacilli</taxon>
        <taxon>Bacillales</taxon>
        <taxon>Paenibacillaceae</taxon>
        <taxon>Paenibacillus</taxon>
    </lineage>
</organism>
<gene>
    <name evidence="2" type="ORF">CGZ75_24240</name>
</gene>
<keyword evidence="1" id="KW-0472">Membrane</keyword>
<proteinExistence type="predicted"/>
<keyword evidence="1" id="KW-0812">Transmembrane</keyword>
<evidence type="ECO:0000313" key="2">
    <source>
        <dbReference type="EMBL" id="OXM12978.1"/>
    </source>
</evidence>
<comment type="caution">
    <text evidence="2">The sequence shown here is derived from an EMBL/GenBank/DDBJ whole genome shotgun (WGS) entry which is preliminary data.</text>
</comment>
<sequence length="180" mass="20353">MDHFQPASISNVKGSSLGVILVLFILLVIVTRVFFPVSPYCVNGNSNVNSNDPIYGTKGFDLWNEIGDGYTLVFRKTYGLTSPPDSLTISYNNRAHFEVDNLAFRVSTGGALYDINFQGNKIGSLEFTMVNRVGRLYEPNEINNVILTPTPHFIYTRREPLYYGDPWLRIRLGLQPFPRP</sequence>
<evidence type="ECO:0000313" key="3">
    <source>
        <dbReference type="Proteomes" id="UP000215145"/>
    </source>
</evidence>
<dbReference type="Proteomes" id="UP000215145">
    <property type="component" value="Unassembled WGS sequence"/>
</dbReference>
<protein>
    <submittedName>
        <fullName evidence="2">Uncharacterized protein</fullName>
    </submittedName>
</protein>
<keyword evidence="3" id="KW-1185">Reference proteome</keyword>
<name>A0A229NSV1_9BACL</name>
<evidence type="ECO:0000256" key="1">
    <source>
        <dbReference type="SAM" id="Phobius"/>
    </source>
</evidence>
<feature type="transmembrane region" description="Helical" evidence="1">
    <location>
        <begin position="12"/>
        <end position="35"/>
    </location>
</feature>
<reference evidence="2 3" key="1">
    <citation type="submission" date="2017-07" db="EMBL/GenBank/DDBJ databases">
        <title>Paenibacillus herberti R33 genome sequencing and assembly.</title>
        <authorList>
            <person name="Su W."/>
        </authorList>
    </citation>
    <scope>NUCLEOTIDE SEQUENCE [LARGE SCALE GENOMIC DNA]</scope>
    <source>
        <strain evidence="2 3">R33</strain>
    </source>
</reference>
<keyword evidence="1" id="KW-1133">Transmembrane helix</keyword>